<accession>B2BKA4</accession>
<evidence type="ECO:0000313" key="1">
    <source>
        <dbReference type="EMBL" id="ABU51093.1"/>
    </source>
</evidence>
<reference evidence="1" key="1">
    <citation type="submission" date="2007-03" db="EMBL/GenBank/DDBJ databases">
        <title>Diverse metagenome-derived clones inhibiting biofilm formation in Pseudomonas aeruginosa and swarming in Escherichia coli.</title>
        <authorList>
            <person name="Schipper C."/>
            <person name="Steele H.L."/>
            <person name="Streit W.R."/>
        </authorList>
    </citation>
    <scope>NUCLEOTIDE SEQUENCE</scope>
</reference>
<dbReference type="EMBL" id="EF530729">
    <property type="protein sequence ID" value="ABU51093.1"/>
    <property type="molecule type" value="Genomic_DNA"/>
</dbReference>
<sequence>MLPQHSKRYLDDQQLESDPSAPLQLFYMSFADGSKPKGQQFLGGLFIQAKSFTGAIRASHQQGLNPGGEVQAAVVQRPVESKWIGRLMSRAELEEMDREALH</sequence>
<proteinExistence type="predicted"/>
<dbReference type="AlphaFoldDB" id="B2BKA4"/>
<organism evidence="1">
    <name type="scientific">uncultured organism Bio4</name>
    <dbReference type="NCBI Taxonomy" id="460931"/>
    <lineage>
        <taxon>unclassified sequences</taxon>
        <taxon>environmental samples</taxon>
    </lineage>
</organism>
<name>B2BKA4_9ZZZZ</name>
<protein>
    <submittedName>
        <fullName evidence="1">BpiB02</fullName>
    </submittedName>
</protein>
<gene>
    <name evidence="1" type="primary">bpiB02</name>
</gene>